<proteinExistence type="predicted"/>
<dbReference type="VEuPathDB" id="FungiDB:AMAG_12368"/>
<dbReference type="Proteomes" id="UP000054350">
    <property type="component" value="Unassembled WGS sequence"/>
</dbReference>
<protein>
    <submittedName>
        <fullName evidence="2">Uncharacterized protein</fullName>
    </submittedName>
</protein>
<reference evidence="3" key="2">
    <citation type="submission" date="2009-11" db="EMBL/GenBank/DDBJ databases">
        <title>The Genome Sequence of Allomyces macrogynus strain ATCC 38327.</title>
        <authorList>
            <consortium name="The Broad Institute Genome Sequencing Platform"/>
            <person name="Russ C."/>
            <person name="Cuomo C."/>
            <person name="Shea T."/>
            <person name="Young S.K."/>
            <person name="Zeng Q."/>
            <person name="Koehrsen M."/>
            <person name="Haas B."/>
            <person name="Borodovsky M."/>
            <person name="Guigo R."/>
            <person name="Alvarado L."/>
            <person name="Berlin A."/>
            <person name="Borenstein D."/>
            <person name="Chen Z."/>
            <person name="Engels R."/>
            <person name="Freedman E."/>
            <person name="Gellesch M."/>
            <person name="Goldberg J."/>
            <person name="Griggs A."/>
            <person name="Gujja S."/>
            <person name="Heiman D."/>
            <person name="Hepburn T."/>
            <person name="Howarth C."/>
            <person name="Jen D."/>
            <person name="Larson L."/>
            <person name="Lewis B."/>
            <person name="Mehta T."/>
            <person name="Park D."/>
            <person name="Pearson M."/>
            <person name="Roberts A."/>
            <person name="Saif S."/>
            <person name="Shenoy N."/>
            <person name="Sisk P."/>
            <person name="Stolte C."/>
            <person name="Sykes S."/>
            <person name="Walk T."/>
            <person name="White J."/>
            <person name="Yandava C."/>
            <person name="Burger G."/>
            <person name="Gray M.W."/>
            <person name="Holland P.W.H."/>
            <person name="King N."/>
            <person name="Lang F.B.F."/>
            <person name="Roger A.J."/>
            <person name="Ruiz-Trillo I."/>
            <person name="Lander E."/>
            <person name="Nusbaum C."/>
        </authorList>
    </citation>
    <scope>NUCLEOTIDE SEQUENCE [LARGE SCALE GENOMIC DNA]</scope>
    <source>
        <strain evidence="3">ATCC 38327</strain>
    </source>
</reference>
<reference evidence="2 3" key="1">
    <citation type="submission" date="2009-11" db="EMBL/GenBank/DDBJ databases">
        <title>Annotation of Allomyces macrogynus ATCC 38327.</title>
        <authorList>
            <consortium name="The Broad Institute Genome Sequencing Platform"/>
            <person name="Russ C."/>
            <person name="Cuomo C."/>
            <person name="Burger G."/>
            <person name="Gray M.W."/>
            <person name="Holland P.W.H."/>
            <person name="King N."/>
            <person name="Lang F.B.F."/>
            <person name="Roger A.J."/>
            <person name="Ruiz-Trillo I."/>
            <person name="Young S.K."/>
            <person name="Zeng Q."/>
            <person name="Gargeya S."/>
            <person name="Fitzgerald M."/>
            <person name="Haas B."/>
            <person name="Abouelleil A."/>
            <person name="Alvarado L."/>
            <person name="Arachchi H.M."/>
            <person name="Berlin A."/>
            <person name="Chapman S.B."/>
            <person name="Gearin G."/>
            <person name="Goldberg J."/>
            <person name="Griggs A."/>
            <person name="Gujja S."/>
            <person name="Hansen M."/>
            <person name="Heiman D."/>
            <person name="Howarth C."/>
            <person name="Larimer J."/>
            <person name="Lui A."/>
            <person name="MacDonald P.J.P."/>
            <person name="McCowen C."/>
            <person name="Montmayeur A."/>
            <person name="Murphy C."/>
            <person name="Neiman D."/>
            <person name="Pearson M."/>
            <person name="Priest M."/>
            <person name="Roberts A."/>
            <person name="Saif S."/>
            <person name="Shea T."/>
            <person name="Sisk P."/>
            <person name="Stolte C."/>
            <person name="Sykes S."/>
            <person name="Wortman J."/>
            <person name="Nusbaum C."/>
            <person name="Birren B."/>
        </authorList>
    </citation>
    <scope>NUCLEOTIDE SEQUENCE [LARGE SCALE GENOMIC DNA]</scope>
    <source>
        <strain evidence="2 3">ATCC 38327</strain>
    </source>
</reference>
<feature type="transmembrane region" description="Helical" evidence="1">
    <location>
        <begin position="105"/>
        <end position="129"/>
    </location>
</feature>
<organism evidence="2 3">
    <name type="scientific">Allomyces macrogynus (strain ATCC 38327)</name>
    <name type="common">Allomyces javanicus var. macrogynus</name>
    <dbReference type="NCBI Taxonomy" id="578462"/>
    <lineage>
        <taxon>Eukaryota</taxon>
        <taxon>Fungi</taxon>
        <taxon>Fungi incertae sedis</taxon>
        <taxon>Blastocladiomycota</taxon>
        <taxon>Blastocladiomycetes</taxon>
        <taxon>Blastocladiales</taxon>
        <taxon>Blastocladiaceae</taxon>
        <taxon>Allomyces</taxon>
    </lineage>
</organism>
<keyword evidence="1" id="KW-0472">Membrane</keyword>
<keyword evidence="1" id="KW-1133">Transmembrane helix</keyword>
<keyword evidence="3" id="KW-1185">Reference proteome</keyword>
<dbReference type="AlphaFoldDB" id="A0A0L0SXR5"/>
<sequence>MGLITILAVPVVWGFRALWTSNKYTEPPTTPSQPPPKEEKPIVSAPMATFQLVTSVLGLVMDTLTLLTLRPSAVTSSLLDSAQARARALFPDLVYTGTPIIPAVYWTYFGLLIGAVVFNWFASVGLVANRLRRNNRKNRFNQWFHDPEPIGIKWMTALILVLCGASVANLSILQCRAFGWVCLSAPIERDGFWRDLTRFGVLQAIANLAKLGLQIFFRVQFSNLWPLITQANLMFSSWSNAITITTIVFSSITTLVNLLVTVLTLVSRPPPEYDEIEPPATPAPPPSRLQQAVQRIEGYFGWVRGQDG</sequence>
<dbReference type="EMBL" id="GG745352">
    <property type="protein sequence ID" value="KNE67302.1"/>
    <property type="molecule type" value="Genomic_DNA"/>
</dbReference>
<gene>
    <name evidence="2" type="ORF">AMAG_12368</name>
</gene>
<keyword evidence="1" id="KW-0812">Transmembrane</keyword>
<evidence type="ECO:0000313" key="3">
    <source>
        <dbReference type="Proteomes" id="UP000054350"/>
    </source>
</evidence>
<name>A0A0L0SXR5_ALLM3</name>
<accession>A0A0L0SXR5</accession>
<dbReference type="OrthoDB" id="5562288at2759"/>
<evidence type="ECO:0000256" key="1">
    <source>
        <dbReference type="SAM" id="Phobius"/>
    </source>
</evidence>
<evidence type="ECO:0000313" key="2">
    <source>
        <dbReference type="EMBL" id="KNE67302.1"/>
    </source>
</evidence>
<feature type="transmembrane region" description="Helical" evidence="1">
    <location>
        <begin position="241"/>
        <end position="266"/>
    </location>
</feature>